<dbReference type="PROSITE" id="PS52038">
    <property type="entry name" value="TOPO_IB_2"/>
    <property type="match status" value="1"/>
</dbReference>
<dbReference type="InterPro" id="IPR013034">
    <property type="entry name" value="DNA_topo_DNA_db_N_dom1"/>
</dbReference>
<dbReference type="PRINTS" id="PR00416">
    <property type="entry name" value="EUTPISMRASEI"/>
</dbReference>
<dbReference type="Pfam" id="PF02919">
    <property type="entry name" value="Topoisom_I_N"/>
    <property type="match status" value="2"/>
</dbReference>
<evidence type="ECO:0000256" key="4">
    <source>
        <dbReference type="ARBA" id="ARBA00023125"/>
    </source>
</evidence>
<dbReference type="InterPro" id="IPR013500">
    <property type="entry name" value="TopoI_cat_euk"/>
</dbReference>
<dbReference type="InterPro" id="IPR013499">
    <property type="entry name" value="TopoI_euk"/>
</dbReference>
<comment type="similarity">
    <text evidence="2 6 7">Belongs to the type IB topoisomerase family.</text>
</comment>
<evidence type="ECO:0000256" key="6">
    <source>
        <dbReference type="PROSITE-ProRule" id="PRU01382"/>
    </source>
</evidence>
<dbReference type="Pfam" id="PF14370">
    <property type="entry name" value="Topo_C_assoc"/>
    <property type="match status" value="1"/>
</dbReference>
<dbReference type="InterPro" id="IPR014727">
    <property type="entry name" value="TopoI_cat_a/b-sub_euk"/>
</dbReference>
<keyword evidence="5 6" id="KW-0413">Isomerase</keyword>
<dbReference type="Gene3D" id="1.10.132.10">
    <property type="match status" value="1"/>
</dbReference>
<feature type="domain" description="DNA topoisomerase I eukaryotic-type" evidence="10">
    <location>
        <begin position="460"/>
        <end position="933"/>
    </location>
</feature>
<dbReference type="InterPro" id="IPR013030">
    <property type="entry name" value="DNA_topo_DNA_db_N_dom2"/>
</dbReference>
<dbReference type="AlphaFoldDB" id="A0A5C5FV29"/>
<dbReference type="InterPro" id="IPR014711">
    <property type="entry name" value="TopoI_cat_a-hlx-sub_euk"/>
</dbReference>
<dbReference type="InterPro" id="IPR011010">
    <property type="entry name" value="DNA_brk_join_enz"/>
</dbReference>
<organism evidence="11 12">
    <name type="scientific">Rhodotorula diobovata</name>
    <dbReference type="NCBI Taxonomy" id="5288"/>
    <lineage>
        <taxon>Eukaryota</taxon>
        <taxon>Fungi</taxon>
        <taxon>Dikarya</taxon>
        <taxon>Basidiomycota</taxon>
        <taxon>Pucciniomycotina</taxon>
        <taxon>Microbotryomycetes</taxon>
        <taxon>Sporidiobolales</taxon>
        <taxon>Sporidiobolaceae</taxon>
        <taxon>Rhodotorula</taxon>
    </lineage>
</organism>
<evidence type="ECO:0000256" key="5">
    <source>
        <dbReference type="ARBA" id="ARBA00023235"/>
    </source>
</evidence>
<feature type="coiled-coil region" evidence="8">
    <location>
        <begin position="412"/>
        <end position="444"/>
    </location>
</feature>
<dbReference type="GO" id="GO:0006260">
    <property type="term" value="P:DNA replication"/>
    <property type="evidence" value="ECO:0007669"/>
    <property type="project" value="TreeGrafter"/>
</dbReference>
<feature type="compositionally biased region" description="Low complexity" evidence="9">
    <location>
        <begin position="147"/>
        <end position="159"/>
    </location>
</feature>
<gene>
    <name evidence="11" type="ORF">DMC30DRAFT_451516</name>
</gene>
<feature type="region of interest" description="Disordered" evidence="9">
    <location>
        <begin position="1"/>
        <end position="54"/>
    </location>
</feature>
<evidence type="ECO:0000256" key="1">
    <source>
        <dbReference type="ARBA" id="ARBA00000213"/>
    </source>
</evidence>
<dbReference type="Proteomes" id="UP000311382">
    <property type="component" value="Unassembled WGS sequence"/>
</dbReference>
<dbReference type="OrthoDB" id="47179at2759"/>
<proteinExistence type="inferred from homology"/>
<dbReference type="CDD" id="cd00659">
    <property type="entry name" value="Topo_IB_C"/>
    <property type="match status" value="1"/>
</dbReference>
<dbReference type="InterPro" id="IPR051062">
    <property type="entry name" value="Topoisomerase_IB"/>
</dbReference>
<feature type="compositionally biased region" description="Basic residues" evidence="9">
    <location>
        <begin position="1"/>
        <end position="10"/>
    </location>
</feature>
<dbReference type="InterPro" id="IPR018521">
    <property type="entry name" value="TopoIB_AS"/>
</dbReference>
<feature type="compositionally biased region" description="Acidic residues" evidence="9">
    <location>
        <begin position="200"/>
        <end position="219"/>
    </location>
</feature>
<evidence type="ECO:0000256" key="2">
    <source>
        <dbReference type="ARBA" id="ARBA00006645"/>
    </source>
</evidence>
<dbReference type="PANTHER" id="PTHR10290">
    <property type="entry name" value="DNA TOPOISOMERASE I"/>
    <property type="match status" value="1"/>
</dbReference>
<dbReference type="InterPro" id="IPR008336">
    <property type="entry name" value="TopoI_DNA-bd_euk"/>
</dbReference>
<evidence type="ECO:0000313" key="11">
    <source>
        <dbReference type="EMBL" id="TNY20678.1"/>
    </source>
</evidence>
<name>A0A5C5FV29_9BASI</name>
<dbReference type="EMBL" id="SOZI01000060">
    <property type="protein sequence ID" value="TNY20678.1"/>
    <property type="molecule type" value="Genomic_DNA"/>
</dbReference>
<evidence type="ECO:0000256" key="8">
    <source>
        <dbReference type="SAM" id="Coils"/>
    </source>
</evidence>
<dbReference type="GO" id="GO:0006265">
    <property type="term" value="P:DNA topological change"/>
    <property type="evidence" value="ECO:0007669"/>
    <property type="project" value="UniProtKB-UniRule"/>
</dbReference>
<keyword evidence="8" id="KW-0175">Coiled coil</keyword>
<protein>
    <recommendedName>
        <fullName evidence="7">DNA topoisomerase I</fullName>
        <ecNumber evidence="7">5.6.2.1</ecNumber>
    </recommendedName>
    <alternativeName>
        <fullName evidence="7">DNA topoisomerase 1</fullName>
    </alternativeName>
</protein>
<dbReference type="GO" id="GO:0005730">
    <property type="term" value="C:nucleolus"/>
    <property type="evidence" value="ECO:0007669"/>
    <property type="project" value="TreeGrafter"/>
</dbReference>
<dbReference type="InterPro" id="IPR036202">
    <property type="entry name" value="TopoI_DNA-bd_euk_N_sf"/>
</dbReference>
<keyword evidence="3 6" id="KW-0799">Topoisomerase</keyword>
<dbReference type="SMART" id="SM00435">
    <property type="entry name" value="TOPEUc"/>
    <property type="match status" value="1"/>
</dbReference>
<dbReference type="Gene3D" id="3.90.15.10">
    <property type="entry name" value="Topoisomerase I, Chain A, domain 3"/>
    <property type="match status" value="1"/>
</dbReference>
<dbReference type="SUPFAM" id="SSF56349">
    <property type="entry name" value="DNA breaking-rejoining enzymes"/>
    <property type="match status" value="1"/>
</dbReference>
<sequence>MSNKPYKKRVIQADSDDSDDDQPLIKRTKAEEPADSPVASGAVAVPNGDAPSGQLDTVMNDATTLVNDSKAKLAVFSTGASDDDSDDADADMPLAQVAKQGAAGVATGNGKLLAEGSAAPSTAAGGDESSDDDKPLAQKMAPKKRAASSSNGKAAGAAATKKKAPSGGDSSSEDEKPLAAKVAQSKRPRASTSRKSMKEEDSDDDLSPADDSVDDDDDFSSGSDAPKKKRKAPAKKAPAAAAKGKAKAAAPKKEAAPKKAPAAKRVKSEDVEGSASPAPAKNRKGKAKKEDDDEGEGSGDEVFKWWENQQDGETKWRTLEHAGVLFPPEYEPHGVKMKYEGKEVTLAPEAEEVASFFAAILETDYPKNPTFVKNFFNDFLKVLKEHPCPDGTKIRDFDKCDFTPIFAYLEAQKAQKKSMTAAEKKAAKAERDEAEAKYKTCLLDGRKEKVGNFRIEPPGLFRGRGEHPKTGMLKVRPLSLRYGGRLAVTDGHSSALDALEQTRVRPEQITINIGKGVPVPQPPPGHRWKDVVHDDKVTWLATWKENINGNVKYVFLAAGSSLKGQSDLKKFEKARNLKEHVDRIRADYTADLKAKEMATRQRAVAMYLIDRFALRAGNEKGEDEADTVGCCSLRFEHVTLTPPNKVTFDFLGKDSIRYVNEVEVDEQVFKNLKLFKKEPKTVGDLLFDRLSTSVVNKYLTSYMDGLTAKVFRTYNASWTFAQQLKNTPKDASVADKLLAYNRANRLVAVLCNHQRSVSKGHTAAMEKLLDKIRALKYQRMKLRKQLFAVADKPKKYKEPYGDDESDLDDDWIKEHEAALVVAEREKIRKKFDKDNTKREADGEKKLPQKELDERLKAADDLEKQIRRDRKQGYTETKLGEDRLVTALGKMDERIQIAKTNATDRDEGKEISLGTSKINYLDPRISVAWAKANDVPLNKVMTKTLLEKFQWATHVEADFEW</sequence>
<comment type="catalytic activity">
    <reaction evidence="1 6 7">
        <text>ATP-independent breakage of single-stranded DNA, followed by passage and rejoining.</text>
        <dbReference type="EC" id="5.6.2.1"/>
    </reaction>
</comment>
<dbReference type="Gene3D" id="1.10.10.41">
    <property type="entry name" value="Yeast DNA topoisomerase - domain 1"/>
    <property type="match status" value="1"/>
</dbReference>
<reference evidence="11 12" key="1">
    <citation type="submission" date="2019-03" db="EMBL/GenBank/DDBJ databases">
        <title>Rhodosporidium diobovatum UCD-FST 08-225 genome sequencing, assembly, and annotation.</title>
        <authorList>
            <person name="Fakankun I.U."/>
            <person name="Fristensky B."/>
            <person name="Levin D.B."/>
        </authorList>
    </citation>
    <scope>NUCLEOTIDE SEQUENCE [LARGE SCALE GENOMIC DNA]</scope>
    <source>
        <strain evidence="11 12">UCD-FST 08-225</strain>
    </source>
</reference>
<evidence type="ECO:0000256" key="7">
    <source>
        <dbReference type="RuleBase" id="RU365101"/>
    </source>
</evidence>
<dbReference type="Gene3D" id="2.170.11.10">
    <property type="entry name" value="DNA Topoisomerase I, domain 2"/>
    <property type="match status" value="2"/>
</dbReference>
<feature type="active site" description="O-(3'-phospho-DNA)-tyrosine intermediate" evidence="6">
    <location>
        <position position="919"/>
    </location>
</feature>
<dbReference type="FunFam" id="3.90.15.10:FF:000002">
    <property type="entry name" value="DNA topoisomerase I"/>
    <property type="match status" value="1"/>
</dbReference>
<feature type="region of interest" description="Disordered" evidence="9">
    <location>
        <begin position="116"/>
        <end position="302"/>
    </location>
</feature>
<dbReference type="PANTHER" id="PTHR10290:SF3">
    <property type="entry name" value="DNA TOPOISOMERASE 1"/>
    <property type="match status" value="1"/>
</dbReference>
<dbReference type="InterPro" id="IPR025834">
    <property type="entry name" value="TopoI_C_dom"/>
</dbReference>
<dbReference type="GO" id="GO:0007059">
    <property type="term" value="P:chromosome segregation"/>
    <property type="evidence" value="ECO:0007669"/>
    <property type="project" value="TreeGrafter"/>
</dbReference>
<comment type="caution">
    <text evidence="11">The sequence shown here is derived from an EMBL/GenBank/DDBJ whole genome shotgun (WGS) entry which is preliminary data.</text>
</comment>
<dbReference type="Pfam" id="PF01028">
    <property type="entry name" value="Topoisom_I"/>
    <property type="match status" value="1"/>
</dbReference>
<dbReference type="InterPro" id="IPR001631">
    <property type="entry name" value="TopoI"/>
</dbReference>
<dbReference type="PROSITE" id="PS00176">
    <property type="entry name" value="TOPO_IB_1"/>
    <property type="match status" value="1"/>
</dbReference>
<dbReference type="SUPFAM" id="SSF56741">
    <property type="entry name" value="Eukaryotic DNA topoisomerase I, N-terminal DNA-binding fragment"/>
    <property type="match status" value="2"/>
</dbReference>
<comment type="function">
    <text evidence="7">Releases the supercoiling and torsional tension of DNA introduced during the DNA replication and transcription by transiently cleaving and rejoining one strand of the DNA duplex. Introduces a single-strand break via transesterification at the specific target site 5'-[CT]CCTTp site in duplex DNA. The scissile phosphodiester is attacked by the catalytic tyrosine of the enzyme, resulting in the formation of a DNA-(3'-phosphotyrosyl)-enzyme intermediate and the expulsion of a 5'-OH DNA strand. The free DNA strand then undergoes passage around the unbroken strand thus removing DNA supercoils. Finally, in the religation step, the DNA 5'-OH attacks the covalent intermediate to expel the active-site tyrosine and restore the DNA phosphodiester backbone.</text>
</comment>
<dbReference type="GO" id="GO:0005694">
    <property type="term" value="C:chromosome"/>
    <property type="evidence" value="ECO:0007669"/>
    <property type="project" value="InterPro"/>
</dbReference>
<evidence type="ECO:0000256" key="9">
    <source>
        <dbReference type="SAM" id="MobiDB-lite"/>
    </source>
</evidence>
<dbReference type="FunFam" id="1.10.10.41:FF:000001">
    <property type="entry name" value="DNA topoisomerase I"/>
    <property type="match status" value="1"/>
</dbReference>
<dbReference type="GO" id="GO:0003917">
    <property type="term" value="F:DNA topoisomerase type I (single strand cut, ATP-independent) activity"/>
    <property type="evidence" value="ECO:0007669"/>
    <property type="project" value="UniProtKB-UniRule"/>
</dbReference>
<feature type="compositionally biased region" description="Low complexity" evidence="9">
    <location>
        <begin position="235"/>
        <end position="249"/>
    </location>
</feature>
<evidence type="ECO:0000313" key="12">
    <source>
        <dbReference type="Proteomes" id="UP000311382"/>
    </source>
</evidence>
<accession>A0A5C5FV29</accession>
<evidence type="ECO:0000259" key="10">
    <source>
        <dbReference type="SMART" id="SM00435"/>
    </source>
</evidence>
<keyword evidence="4 6" id="KW-0238">DNA-binding</keyword>
<dbReference type="EC" id="5.6.2.1" evidence="7"/>
<dbReference type="STRING" id="5288.A0A5C5FV29"/>
<evidence type="ECO:0000256" key="3">
    <source>
        <dbReference type="ARBA" id="ARBA00023029"/>
    </source>
</evidence>
<keyword evidence="12" id="KW-1185">Reference proteome</keyword>
<dbReference type="GO" id="GO:0003677">
    <property type="term" value="F:DNA binding"/>
    <property type="evidence" value="ECO:0007669"/>
    <property type="project" value="UniProtKB-UniRule"/>
</dbReference>